<organism evidence="2 3">
    <name type="scientific">Kurthia populi</name>
    <dbReference type="NCBI Taxonomy" id="1562132"/>
    <lineage>
        <taxon>Bacteria</taxon>
        <taxon>Bacillati</taxon>
        <taxon>Bacillota</taxon>
        <taxon>Bacilli</taxon>
        <taxon>Bacillales</taxon>
        <taxon>Caryophanaceae</taxon>
        <taxon>Kurthia</taxon>
    </lineage>
</organism>
<evidence type="ECO:0000259" key="1">
    <source>
        <dbReference type="Pfam" id="PF01695"/>
    </source>
</evidence>
<keyword evidence="2" id="KW-0067">ATP-binding</keyword>
<dbReference type="Gene3D" id="3.40.50.300">
    <property type="entry name" value="P-loop containing nucleotide triphosphate hydrolases"/>
    <property type="match status" value="1"/>
</dbReference>
<dbReference type="InterPro" id="IPR002611">
    <property type="entry name" value="IstB_ATP-bd"/>
</dbReference>
<keyword evidence="3" id="KW-1185">Reference proteome</keyword>
<evidence type="ECO:0000313" key="3">
    <source>
        <dbReference type="Proteomes" id="UP001597568"/>
    </source>
</evidence>
<dbReference type="Proteomes" id="UP001597568">
    <property type="component" value="Unassembled WGS sequence"/>
</dbReference>
<sequence>MKAIQQAMSLPKNMMMALTSNYCEKEHVNEYGYAIKHPLYKADLLGTAYEQYGTQLICLQCLKEERDAAFVKRISDEAIEREKHKRKNTLHYASVYSDQSIADAGFKNFEVATPEENKNKEDALKAVKHYRAKFEKEANEYFTTMLTGSTGVGKSHLAMAMLRNLNETLDAECAFVNVRRMLMMIKKSWNDQKYPYDQMYFIDLLSRVDFLVLDDLGNETGSDSEAKQWVKDILTEALEARQTKGTIVTSNYTRDQLTKMYSEDRAVNALISRLLKNTAPIVFKETNDKRVKLFDLDAPIEEETE</sequence>
<dbReference type="PANTHER" id="PTHR30050">
    <property type="entry name" value="CHROMOSOMAL REPLICATION INITIATOR PROTEIN DNAA"/>
    <property type="match status" value="1"/>
</dbReference>
<gene>
    <name evidence="2" type="ORF">ACFSY7_15290</name>
</gene>
<dbReference type="PANTHER" id="PTHR30050:SF8">
    <property type="entry name" value="PRIMOSOMAL PROTEIN DNAI"/>
    <property type="match status" value="1"/>
</dbReference>
<protein>
    <submittedName>
        <fullName evidence="2">ATP-binding protein</fullName>
    </submittedName>
</protein>
<dbReference type="Pfam" id="PF01695">
    <property type="entry name" value="IstB_IS21"/>
    <property type="match status" value="1"/>
</dbReference>
<dbReference type="SUPFAM" id="SSF52540">
    <property type="entry name" value="P-loop containing nucleoside triphosphate hydrolases"/>
    <property type="match status" value="1"/>
</dbReference>
<keyword evidence="2" id="KW-0547">Nucleotide-binding</keyword>
<dbReference type="RefSeq" id="WP_380148488.1">
    <property type="nucleotide sequence ID" value="NZ_JBHUOR010000129.1"/>
</dbReference>
<proteinExistence type="predicted"/>
<dbReference type="CDD" id="cd00009">
    <property type="entry name" value="AAA"/>
    <property type="match status" value="1"/>
</dbReference>
<dbReference type="GO" id="GO:0005524">
    <property type="term" value="F:ATP binding"/>
    <property type="evidence" value="ECO:0007669"/>
    <property type="project" value="UniProtKB-KW"/>
</dbReference>
<name>A0ABW5Y3M9_9BACL</name>
<evidence type="ECO:0000313" key="2">
    <source>
        <dbReference type="EMBL" id="MFD2869856.1"/>
    </source>
</evidence>
<accession>A0ABW5Y3M9</accession>
<dbReference type="EMBL" id="JBHUOR010000129">
    <property type="protein sequence ID" value="MFD2869856.1"/>
    <property type="molecule type" value="Genomic_DNA"/>
</dbReference>
<comment type="caution">
    <text evidence="2">The sequence shown here is derived from an EMBL/GenBank/DDBJ whole genome shotgun (WGS) entry which is preliminary data.</text>
</comment>
<dbReference type="InterPro" id="IPR027417">
    <property type="entry name" value="P-loop_NTPase"/>
</dbReference>
<reference evidence="3" key="1">
    <citation type="journal article" date="2019" name="Int. J. Syst. Evol. Microbiol.">
        <title>The Global Catalogue of Microorganisms (GCM) 10K type strain sequencing project: providing services to taxonomists for standard genome sequencing and annotation.</title>
        <authorList>
            <consortium name="The Broad Institute Genomics Platform"/>
            <consortium name="The Broad Institute Genome Sequencing Center for Infectious Disease"/>
            <person name="Wu L."/>
            <person name="Ma J."/>
        </authorList>
    </citation>
    <scope>NUCLEOTIDE SEQUENCE [LARGE SCALE GENOMIC DNA]</scope>
    <source>
        <strain evidence="3">KCTC 33522</strain>
    </source>
</reference>
<feature type="domain" description="IstB-like ATP-binding" evidence="1">
    <location>
        <begin position="75"/>
        <end position="279"/>
    </location>
</feature>